<dbReference type="OrthoDB" id="9759607at2"/>
<dbReference type="Gene3D" id="3.30.450.20">
    <property type="entry name" value="PAS domain"/>
    <property type="match status" value="1"/>
</dbReference>
<accession>A0A559JGM3</accession>
<dbReference type="Pfam" id="PF02518">
    <property type="entry name" value="HATPase_c"/>
    <property type="match status" value="1"/>
</dbReference>
<evidence type="ECO:0000256" key="2">
    <source>
        <dbReference type="ARBA" id="ARBA00012438"/>
    </source>
</evidence>
<gene>
    <name evidence="12" type="ORF">FPZ45_13760</name>
</gene>
<dbReference type="SMART" id="SM00387">
    <property type="entry name" value="HATPase_c"/>
    <property type="match status" value="1"/>
</dbReference>
<dbReference type="PANTHER" id="PTHR43547">
    <property type="entry name" value="TWO-COMPONENT HISTIDINE KINASE"/>
    <property type="match status" value="1"/>
</dbReference>
<keyword evidence="8" id="KW-0902">Two-component regulatory system</keyword>
<dbReference type="InterPro" id="IPR003594">
    <property type="entry name" value="HATPase_dom"/>
</dbReference>
<dbReference type="CDD" id="cd00082">
    <property type="entry name" value="HisKA"/>
    <property type="match status" value="1"/>
</dbReference>
<comment type="caution">
    <text evidence="12">The sequence shown here is derived from an EMBL/GenBank/DDBJ whole genome shotgun (WGS) entry which is preliminary data.</text>
</comment>
<dbReference type="SMART" id="SM00448">
    <property type="entry name" value="REC"/>
    <property type="match status" value="1"/>
</dbReference>
<dbReference type="InterPro" id="IPR005467">
    <property type="entry name" value="His_kinase_dom"/>
</dbReference>
<keyword evidence="4" id="KW-0808">Transferase</keyword>
<dbReference type="PROSITE" id="PS50109">
    <property type="entry name" value="HIS_KIN"/>
    <property type="match status" value="1"/>
</dbReference>
<organism evidence="12 13">
    <name type="scientific">Cohnella terricola</name>
    <dbReference type="NCBI Taxonomy" id="1289167"/>
    <lineage>
        <taxon>Bacteria</taxon>
        <taxon>Bacillati</taxon>
        <taxon>Bacillota</taxon>
        <taxon>Bacilli</taxon>
        <taxon>Bacillales</taxon>
        <taxon>Paenibacillaceae</taxon>
        <taxon>Cohnella</taxon>
    </lineage>
</organism>
<dbReference type="SUPFAM" id="SSF55874">
    <property type="entry name" value="ATPase domain of HSP90 chaperone/DNA topoisomerase II/histidine kinase"/>
    <property type="match status" value="1"/>
</dbReference>
<protein>
    <recommendedName>
        <fullName evidence="2">histidine kinase</fullName>
        <ecNumber evidence="2">2.7.13.3</ecNumber>
    </recommendedName>
</protein>
<dbReference type="SUPFAM" id="SSF55785">
    <property type="entry name" value="PYP-like sensor domain (PAS domain)"/>
    <property type="match status" value="1"/>
</dbReference>
<dbReference type="SMART" id="SM00388">
    <property type="entry name" value="HisKA"/>
    <property type="match status" value="1"/>
</dbReference>
<dbReference type="SUPFAM" id="SSF47384">
    <property type="entry name" value="Homodimeric domain of signal transducing histidine kinase"/>
    <property type="match status" value="1"/>
</dbReference>
<keyword evidence="13" id="KW-1185">Reference proteome</keyword>
<dbReference type="InterPro" id="IPR000014">
    <property type="entry name" value="PAS"/>
</dbReference>
<dbReference type="PANTHER" id="PTHR43547:SF2">
    <property type="entry name" value="HYBRID SIGNAL TRANSDUCTION HISTIDINE KINASE C"/>
    <property type="match status" value="1"/>
</dbReference>
<dbReference type="Pfam" id="PF00512">
    <property type="entry name" value="HisKA"/>
    <property type="match status" value="1"/>
</dbReference>
<dbReference type="AlphaFoldDB" id="A0A559JGM3"/>
<dbReference type="Gene3D" id="3.40.50.2300">
    <property type="match status" value="1"/>
</dbReference>
<dbReference type="EC" id="2.7.13.3" evidence="2"/>
<keyword evidence="5" id="KW-0547">Nucleotide-binding</keyword>
<dbReference type="InterPro" id="IPR035965">
    <property type="entry name" value="PAS-like_dom_sf"/>
</dbReference>
<feature type="modified residue" description="4-aspartylphosphate" evidence="9">
    <location>
        <position position="56"/>
    </location>
</feature>
<dbReference type="InterPro" id="IPR003661">
    <property type="entry name" value="HisK_dim/P_dom"/>
</dbReference>
<dbReference type="InterPro" id="IPR001789">
    <property type="entry name" value="Sig_transdc_resp-reg_receiver"/>
</dbReference>
<keyword evidence="3 9" id="KW-0597">Phosphoprotein</keyword>
<dbReference type="NCBIfam" id="TIGR00229">
    <property type="entry name" value="sensory_box"/>
    <property type="match status" value="1"/>
</dbReference>
<keyword evidence="7" id="KW-0067">ATP-binding</keyword>
<evidence type="ECO:0000256" key="1">
    <source>
        <dbReference type="ARBA" id="ARBA00000085"/>
    </source>
</evidence>
<dbReference type="InterPro" id="IPR004358">
    <property type="entry name" value="Sig_transdc_His_kin-like_C"/>
</dbReference>
<feature type="domain" description="Histidine kinase" evidence="10">
    <location>
        <begin position="298"/>
        <end position="500"/>
    </location>
</feature>
<evidence type="ECO:0000256" key="7">
    <source>
        <dbReference type="ARBA" id="ARBA00022840"/>
    </source>
</evidence>
<dbReference type="PRINTS" id="PR00344">
    <property type="entry name" value="BCTRLSENSOR"/>
</dbReference>
<evidence type="ECO:0000256" key="9">
    <source>
        <dbReference type="PROSITE-ProRule" id="PRU00169"/>
    </source>
</evidence>
<evidence type="ECO:0000313" key="13">
    <source>
        <dbReference type="Proteomes" id="UP000316330"/>
    </source>
</evidence>
<comment type="catalytic activity">
    <reaction evidence="1">
        <text>ATP + protein L-histidine = ADP + protein N-phospho-L-histidine.</text>
        <dbReference type="EC" id="2.7.13.3"/>
    </reaction>
</comment>
<evidence type="ECO:0000256" key="3">
    <source>
        <dbReference type="ARBA" id="ARBA00022553"/>
    </source>
</evidence>
<evidence type="ECO:0000256" key="6">
    <source>
        <dbReference type="ARBA" id="ARBA00022777"/>
    </source>
</evidence>
<dbReference type="Gene3D" id="3.30.565.10">
    <property type="entry name" value="Histidine kinase-like ATPase, C-terminal domain"/>
    <property type="match status" value="1"/>
</dbReference>
<proteinExistence type="predicted"/>
<evidence type="ECO:0000256" key="8">
    <source>
        <dbReference type="ARBA" id="ARBA00023012"/>
    </source>
</evidence>
<dbReference type="Proteomes" id="UP000316330">
    <property type="component" value="Unassembled WGS sequence"/>
</dbReference>
<dbReference type="Gene3D" id="1.10.287.130">
    <property type="match status" value="1"/>
</dbReference>
<dbReference type="Pfam" id="PF00072">
    <property type="entry name" value="Response_reg"/>
    <property type="match status" value="1"/>
</dbReference>
<dbReference type="InterPro" id="IPR011006">
    <property type="entry name" value="CheY-like_superfamily"/>
</dbReference>
<evidence type="ECO:0000256" key="4">
    <source>
        <dbReference type="ARBA" id="ARBA00022679"/>
    </source>
</evidence>
<sequence>MNAKVLMVDDHPENLLALEAVLTSPELELIGLQSGEEALRYGLREEMQDVAVILMDVQMPGLGGIETAKLLKNRERTKDIPIIFMTAISKSIEHVMQGYHAGSIDYIFKPFYPELLRLKVEAFVKIHYEKKSAENEHKQQYDRLESVVQERTKELIHANKEIRNSQVLFKKLFVSSPNLLAIQILEDLKYIDVNESWVRHTGYSQDEMSDKAGNVLKIVPDHADEQIQRLGRKYNNLKIKYATKKDESRDGLMSTEIIEINGTKCLLLVITDITEKVAMEKEMARLGRLNLIGEMAAGIAHEIRNPLTTIRGFLQMLKKNQTMSVDKIDIMLEELNRANGIITEYLSLAKNKSSDLKALQLNGIVESLFPLIQAEALLTGNNVSVNYGDIPMLMLDEKEIRQLILNICINGLEAMQSAGNLRIFTYCHGTDVILKIEDQGCGIQRENLDKLGTPFFTTKEKGTGLGLAICFSIASRHNAMIDVVSGNGGTEFLVKFKKHEHIEPIPEVSSTMCGER</sequence>
<keyword evidence="6" id="KW-0418">Kinase</keyword>
<evidence type="ECO:0000256" key="5">
    <source>
        <dbReference type="ARBA" id="ARBA00022741"/>
    </source>
</evidence>
<dbReference type="GO" id="GO:0000155">
    <property type="term" value="F:phosphorelay sensor kinase activity"/>
    <property type="evidence" value="ECO:0007669"/>
    <property type="project" value="InterPro"/>
</dbReference>
<feature type="domain" description="Response regulatory" evidence="11">
    <location>
        <begin position="4"/>
        <end position="124"/>
    </location>
</feature>
<dbReference type="PROSITE" id="PS50110">
    <property type="entry name" value="RESPONSE_REGULATORY"/>
    <property type="match status" value="1"/>
</dbReference>
<evidence type="ECO:0000313" key="12">
    <source>
        <dbReference type="EMBL" id="TVX99024.1"/>
    </source>
</evidence>
<evidence type="ECO:0000259" key="11">
    <source>
        <dbReference type="PROSITE" id="PS50110"/>
    </source>
</evidence>
<evidence type="ECO:0000259" key="10">
    <source>
        <dbReference type="PROSITE" id="PS50109"/>
    </source>
</evidence>
<dbReference type="RefSeq" id="WP_144702709.1">
    <property type="nucleotide sequence ID" value="NZ_VNJJ01000007.1"/>
</dbReference>
<dbReference type="InterPro" id="IPR036890">
    <property type="entry name" value="HATPase_C_sf"/>
</dbReference>
<dbReference type="InterPro" id="IPR036097">
    <property type="entry name" value="HisK_dim/P_sf"/>
</dbReference>
<reference evidence="12 13" key="1">
    <citation type="submission" date="2019-07" db="EMBL/GenBank/DDBJ databases">
        <authorList>
            <person name="Kim J."/>
        </authorList>
    </citation>
    <scope>NUCLEOTIDE SEQUENCE [LARGE SCALE GENOMIC DNA]</scope>
    <source>
        <strain evidence="12 13">G13</strain>
    </source>
</reference>
<dbReference type="GO" id="GO:0005524">
    <property type="term" value="F:ATP binding"/>
    <property type="evidence" value="ECO:0007669"/>
    <property type="project" value="UniProtKB-KW"/>
</dbReference>
<dbReference type="EMBL" id="VNJJ01000007">
    <property type="protein sequence ID" value="TVX99024.1"/>
    <property type="molecule type" value="Genomic_DNA"/>
</dbReference>
<name>A0A559JGM3_9BACL</name>
<dbReference type="SUPFAM" id="SSF52172">
    <property type="entry name" value="CheY-like"/>
    <property type="match status" value="1"/>
</dbReference>